<comment type="caution">
    <text evidence="1">The sequence shown here is derived from an EMBL/GenBank/DDBJ whole genome shotgun (WGS) entry which is preliminary data.</text>
</comment>
<protein>
    <submittedName>
        <fullName evidence="1">Uncharacterized protein</fullName>
    </submittedName>
</protein>
<dbReference type="Proteomes" id="UP000887458">
    <property type="component" value="Unassembled WGS sequence"/>
</dbReference>
<evidence type="ECO:0000313" key="1">
    <source>
        <dbReference type="EMBL" id="KAH9423704.1"/>
    </source>
</evidence>
<evidence type="ECO:0000313" key="2">
    <source>
        <dbReference type="Proteomes" id="UP000887458"/>
    </source>
</evidence>
<sequence length="62" mass="7472">MCVYLVCVNKYITRWLYLDGESPNVYILCLILREPESYMDEAATKKIRTTWEYYIGNYGKNY</sequence>
<name>A0ABQ8JMD5_DERPT</name>
<accession>A0ABQ8JMD5</accession>
<reference evidence="1 2" key="1">
    <citation type="journal article" date="2018" name="J. Allergy Clin. Immunol.">
        <title>High-quality assembly of Dermatophagoides pteronyssinus genome and transcriptome reveals a wide range of novel allergens.</title>
        <authorList>
            <person name="Liu X.Y."/>
            <person name="Yang K.Y."/>
            <person name="Wang M.Q."/>
            <person name="Kwok J.S."/>
            <person name="Zeng X."/>
            <person name="Yang Z."/>
            <person name="Xiao X.J."/>
            <person name="Lau C.P."/>
            <person name="Li Y."/>
            <person name="Huang Z.M."/>
            <person name="Ba J.G."/>
            <person name="Yim A.K."/>
            <person name="Ouyang C.Y."/>
            <person name="Ngai S.M."/>
            <person name="Chan T.F."/>
            <person name="Leung E.L."/>
            <person name="Liu L."/>
            <person name="Liu Z.G."/>
            <person name="Tsui S.K."/>
        </authorList>
    </citation>
    <scope>NUCLEOTIDE SEQUENCE [LARGE SCALE GENOMIC DNA]</scope>
    <source>
        <strain evidence="1">Derp</strain>
    </source>
</reference>
<dbReference type="EMBL" id="NJHN03000031">
    <property type="protein sequence ID" value="KAH9423704.1"/>
    <property type="molecule type" value="Genomic_DNA"/>
</dbReference>
<proteinExistence type="predicted"/>
<gene>
    <name evidence="1" type="ORF">DERP_005285</name>
</gene>
<feature type="non-terminal residue" evidence="1">
    <location>
        <position position="62"/>
    </location>
</feature>
<reference evidence="1 2" key="2">
    <citation type="journal article" date="2022" name="Mol. Biol. Evol.">
        <title>Comparative Genomics Reveals Insights into the Divergent Evolution of Astigmatic Mites and Household Pest Adaptations.</title>
        <authorList>
            <person name="Xiong Q."/>
            <person name="Wan A.T."/>
            <person name="Liu X."/>
            <person name="Fung C.S."/>
            <person name="Xiao X."/>
            <person name="Malainual N."/>
            <person name="Hou J."/>
            <person name="Wang L."/>
            <person name="Wang M."/>
            <person name="Yang K.Y."/>
            <person name="Cui Y."/>
            <person name="Leung E.L."/>
            <person name="Nong W."/>
            <person name="Shin S.K."/>
            <person name="Au S.W."/>
            <person name="Jeong K.Y."/>
            <person name="Chew F.T."/>
            <person name="Hui J.H."/>
            <person name="Leung T.F."/>
            <person name="Tungtrongchitr A."/>
            <person name="Zhong N."/>
            <person name="Liu Z."/>
            <person name="Tsui S.K."/>
        </authorList>
    </citation>
    <scope>NUCLEOTIDE SEQUENCE [LARGE SCALE GENOMIC DNA]</scope>
    <source>
        <strain evidence="1">Derp</strain>
    </source>
</reference>
<keyword evidence="2" id="KW-1185">Reference proteome</keyword>
<organism evidence="1 2">
    <name type="scientific">Dermatophagoides pteronyssinus</name>
    <name type="common">European house dust mite</name>
    <dbReference type="NCBI Taxonomy" id="6956"/>
    <lineage>
        <taxon>Eukaryota</taxon>
        <taxon>Metazoa</taxon>
        <taxon>Ecdysozoa</taxon>
        <taxon>Arthropoda</taxon>
        <taxon>Chelicerata</taxon>
        <taxon>Arachnida</taxon>
        <taxon>Acari</taxon>
        <taxon>Acariformes</taxon>
        <taxon>Sarcoptiformes</taxon>
        <taxon>Astigmata</taxon>
        <taxon>Psoroptidia</taxon>
        <taxon>Analgoidea</taxon>
        <taxon>Pyroglyphidae</taxon>
        <taxon>Dermatophagoidinae</taxon>
        <taxon>Dermatophagoides</taxon>
    </lineage>
</organism>